<comment type="subcellular location">
    <subcellularLocation>
        <location evidence="1">Nucleus</location>
    </subcellularLocation>
</comment>
<dbReference type="InterPro" id="IPR005343">
    <property type="entry name" value="Noc2"/>
</dbReference>
<protein>
    <submittedName>
        <fullName evidence="5">Nucleolar complex protein 2</fullName>
    </submittedName>
</protein>
<evidence type="ECO:0000313" key="5">
    <source>
        <dbReference type="EMBL" id="KAK6937054.1"/>
    </source>
</evidence>
<evidence type="ECO:0000256" key="3">
    <source>
        <dbReference type="ARBA" id="ARBA00023242"/>
    </source>
</evidence>
<dbReference type="PANTHER" id="PTHR12687:SF4">
    <property type="entry name" value="NUCLEOLAR COMPLEX PROTEIN 2 HOMOLOG"/>
    <property type="match status" value="1"/>
</dbReference>
<evidence type="ECO:0000256" key="4">
    <source>
        <dbReference type="SAM" id="MobiDB-lite"/>
    </source>
</evidence>
<organism evidence="5 6">
    <name type="scientific">Dillenia turbinata</name>
    <dbReference type="NCBI Taxonomy" id="194707"/>
    <lineage>
        <taxon>Eukaryota</taxon>
        <taxon>Viridiplantae</taxon>
        <taxon>Streptophyta</taxon>
        <taxon>Embryophyta</taxon>
        <taxon>Tracheophyta</taxon>
        <taxon>Spermatophyta</taxon>
        <taxon>Magnoliopsida</taxon>
        <taxon>eudicotyledons</taxon>
        <taxon>Gunneridae</taxon>
        <taxon>Pentapetalae</taxon>
        <taxon>Dilleniales</taxon>
        <taxon>Dilleniaceae</taxon>
        <taxon>Dillenia</taxon>
    </lineage>
</organism>
<feature type="compositionally biased region" description="Basic and acidic residues" evidence="4">
    <location>
        <begin position="17"/>
        <end position="36"/>
    </location>
</feature>
<dbReference type="AlphaFoldDB" id="A0AAN8VSL7"/>
<accession>A0AAN8VSL7</accession>
<keyword evidence="6" id="KW-1185">Reference proteome</keyword>
<dbReference type="GO" id="GO:0005730">
    <property type="term" value="C:nucleolus"/>
    <property type="evidence" value="ECO:0007669"/>
    <property type="project" value="TreeGrafter"/>
</dbReference>
<keyword evidence="3" id="KW-0539">Nucleus</keyword>
<proteinExistence type="inferred from homology"/>
<feature type="region of interest" description="Disordered" evidence="4">
    <location>
        <begin position="1"/>
        <end position="36"/>
    </location>
</feature>
<dbReference type="PANTHER" id="PTHR12687">
    <property type="entry name" value="NUCLEOLAR COMPLEX 2 AND RAD4-RELATED"/>
    <property type="match status" value="1"/>
</dbReference>
<feature type="non-terminal residue" evidence="5">
    <location>
        <position position="1"/>
    </location>
</feature>
<evidence type="ECO:0000313" key="6">
    <source>
        <dbReference type="Proteomes" id="UP001370490"/>
    </source>
</evidence>
<dbReference type="GO" id="GO:0042273">
    <property type="term" value="P:ribosomal large subunit biogenesis"/>
    <property type="evidence" value="ECO:0007669"/>
    <property type="project" value="TreeGrafter"/>
</dbReference>
<gene>
    <name evidence="5" type="ORF">RJ641_034084</name>
</gene>
<comment type="caution">
    <text evidence="5">The sequence shown here is derived from an EMBL/GenBank/DDBJ whole genome shotgun (WGS) entry which is preliminary data.</text>
</comment>
<name>A0AAN8VSL7_9MAGN</name>
<dbReference type="Proteomes" id="UP001370490">
    <property type="component" value="Unassembled WGS sequence"/>
</dbReference>
<dbReference type="GO" id="GO:0005654">
    <property type="term" value="C:nucleoplasm"/>
    <property type="evidence" value="ECO:0007669"/>
    <property type="project" value="TreeGrafter"/>
</dbReference>
<feature type="region of interest" description="Disordered" evidence="4">
    <location>
        <begin position="483"/>
        <end position="514"/>
    </location>
</feature>
<dbReference type="GO" id="GO:0030691">
    <property type="term" value="C:Noc2p-Noc3p complex"/>
    <property type="evidence" value="ECO:0007669"/>
    <property type="project" value="TreeGrafter"/>
</dbReference>
<comment type="similarity">
    <text evidence="2">Belongs to the NOC2 family.</text>
</comment>
<dbReference type="EMBL" id="JBAMMX010000007">
    <property type="protein sequence ID" value="KAK6937054.1"/>
    <property type="molecule type" value="Genomic_DNA"/>
</dbReference>
<evidence type="ECO:0000256" key="1">
    <source>
        <dbReference type="ARBA" id="ARBA00004123"/>
    </source>
</evidence>
<dbReference type="Pfam" id="PF03715">
    <property type="entry name" value="Noc2"/>
    <property type="match status" value="1"/>
</dbReference>
<evidence type="ECO:0000256" key="2">
    <source>
        <dbReference type="ARBA" id="ARBA00005907"/>
    </source>
</evidence>
<dbReference type="GO" id="GO:0030690">
    <property type="term" value="C:Noc1p-Noc2p complex"/>
    <property type="evidence" value="ECO:0007669"/>
    <property type="project" value="TreeGrafter"/>
</dbReference>
<reference evidence="5 6" key="1">
    <citation type="submission" date="2023-12" db="EMBL/GenBank/DDBJ databases">
        <title>A high-quality genome assembly for Dillenia turbinata (Dilleniales).</title>
        <authorList>
            <person name="Chanderbali A."/>
        </authorList>
    </citation>
    <scope>NUCLEOTIDE SEQUENCE [LARGE SCALE GENOMIC DNA]</scope>
    <source>
        <strain evidence="5">LSX21</strain>
        <tissue evidence="5">Leaf</tissue>
    </source>
</reference>
<sequence length="514" mass="58969">KNSKRKNVNEIEEEDNKEVLESSKKAKAREHMDQLQKLQEKDPEFYEFLKEHDKEFLQFNDEDIDVSTSDTFADRLYIWCRKMMDLMWKMQKCKKMTAMRMRMEHLGLSVNMDGKSSKKVITTAMVDSWITSIHENTSLGAVRSIMRAFGTACHHGDDGEDESAVKFSIISSSVFNKIMLFFLGEMDGILRGLLKLPPNGGKKETTDELMTTKQWNRHNQLVKSYLGNALHVLNQMTDTEMILFTLRRLRYSCVILHFWGSGGGAPPVVSFLFLRDLCIRIGSDCLDICFKGIYKNYVMNCHFVNATNLEHIRFLGNCVIELLGVDLPTAYQHAFVFIRQLAMILREALNTKTKCDCEALLDQPTLIGSAEKPRRSQDRVYHPNILLHYAKGHNKEMNPWLDPGSSVFKKGVYKSDEEAEDGDDDDEAAAVFSTSNKTLKVTTKKREKETDRREVVAADDDAVEDLVLSSEEDEDEAISMMWRSQNLQSRSNTSSKNLQGYSTKSQNQQRMQHQ</sequence>